<dbReference type="PANTHER" id="PTHR47691:SF3">
    <property type="entry name" value="HTH-TYPE TRANSCRIPTIONAL REGULATOR RV0890C-RELATED"/>
    <property type="match status" value="1"/>
</dbReference>
<organism evidence="1 2">
    <name type="scientific">Paramuricea clavata</name>
    <name type="common">Red gorgonian</name>
    <name type="synonym">Violescent sea-whip</name>
    <dbReference type="NCBI Taxonomy" id="317549"/>
    <lineage>
        <taxon>Eukaryota</taxon>
        <taxon>Metazoa</taxon>
        <taxon>Cnidaria</taxon>
        <taxon>Anthozoa</taxon>
        <taxon>Octocorallia</taxon>
        <taxon>Malacalcyonacea</taxon>
        <taxon>Plexauridae</taxon>
        <taxon>Paramuricea</taxon>
    </lineage>
</organism>
<protein>
    <submittedName>
        <fullName evidence="1">E3 ubiquitin- ligase DZIP3</fullName>
    </submittedName>
</protein>
<dbReference type="InterPro" id="IPR019734">
    <property type="entry name" value="TPR_rpt"/>
</dbReference>
<accession>A0A7D9KZ60</accession>
<dbReference type="GO" id="GO:0016874">
    <property type="term" value="F:ligase activity"/>
    <property type="evidence" value="ECO:0007669"/>
    <property type="project" value="UniProtKB-KW"/>
</dbReference>
<dbReference type="InterPro" id="IPR011990">
    <property type="entry name" value="TPR-like_helical_dom_sf"/>
</dbReference>
<dbReference type="PANTHER" id="PTHR47691">
    <property type="entry name" value="REGULATOR-RELATED"/>
    <property type="match status" value="1"/>
</dbReference>
<dbReference type="OrthoDB" id="5979594at2759"/>
<dbReference type="InterPro" id="IPR036388">
    <property type="entry name" value="WH-like_DNA-bd_sf"/>
</dbReference>
<name>A0A7D9KZ60_PARCT</name>
<keyword evidence="2" id="KW-1185">Reference proteome</keyword>
<dbReference type="AlphaFoldDB" id="A0A7D9KZ60"/>
<sequence>MDDDACLELLRKQCPEQEDEFLGKLAKLCGKIALAMCIAGSRVDDFENPDELLQHLQEQPMNTLQCPESDQYIFRAINMSYEKCSSEEQETFVRLAVFEGNFSADAARVVTEKKNLETTNMLKKLVRHSLIKQPIKHRYSIHLLIKHFLKHQQESESETAREQMMRAEWLMVKYYLKLGHDLTMKSYGKDKYKANRKALKQEAHNIQNVLKICCQQKDPTTSDISDCLAHSKVYTTSARFFSLFVRTILGSIVDEFLQRCANLAEEREEHAIKLNFDCLLVDQQRNESIGESDEHFNTKMEEIKKDFETHYEDLEENKSFCAHYYYQYGRYLSRKSEHHKGEESEERLELQIQARKQLEKSFNLRKTLTDSSVEMADQVFSLLQLGHECKSISTTEYYLGKKDESKKSMENTKEYYREAIRLSKNDLGEHELTSSCYKSLGDLFLTIKDPKEAEKWYTTAKEMRENLELDASERHVFVLNNLGKCLTKSNRAKKATEVLESARDMAEKLAGSDEPNKCKAKVYTTLAIAYHSIRSQRYSENAVNYAKKALEFGGLDEVIKKKEKEKLQEILSSNLTNN</sequence>
<dbReference type="Gene3D" id="1.25.40.10">
    <property type="entry name" value="Tetratricopeptide repeat domain"/>
    <property type="match status" value="1"/>
</dbReference>
<dbReference type="SUPFAM" id="SSF48452">
    <property type="entry name" value="TPR-like"/>
    <property type="match status" value="1"/>
</dbReference>
<proteinExistence type="predicted"/>
<dbReference type="SMART" id="SM00028">
    <property type="entry name" value="TPR"/>
    <property type="match status" value="3"/>
</dbReference>
<reference evidence="1" key="1">
    <citation type="submission" date="2020-04" db="EMBL/GenBank/DDBJ databases">
        <authorList>
            <person name="Alioto T."/>
            <person name="Alioto T."/>
            <person name="Gomez Garrido J."/>
        </authorList>
    </citation>
    <scope>NUCLEOTIDE SEQUENCE</scope>
    <source>
        <strain evidence="1">A484AB</strain>
    </source>
</reference>
<dbReference type="EMBL" id="CACRXK020011877">
    <property type="protein sequence ID" value="CAB4022234.1"/>
    <property type="molecule type" value="Genomic_DNA"/>
</dbReference>
<dbReference type="Proteomes" id="UP001152795">
    <property type="component" value="Unassembled WGS sequence"/>
</dbReference>
<keyword evidence="1" id="KW-0436">Ligase</keyword>
<evidence type="ECO:0000313" key="1">
    <source>
        <dbReference type="EMBL" id="CAB4022234.1"/>
    </source>
</evidence>
<dbReference type="Gene3D" id="1.10.10.10">
    <property type="entry name" value="Winged helix-like DNA-binding domain superfamily/Winged helix DNA-binding domain"/>
    <property type="match status" value="1"/>
</dbReference>
<dbReference type="Pfam" id="PF13424">
    <property type="entry name" value="TPR_12"/>
    <property type="match status" value="1"/>
</dbReference>
<evidence type="ECO:0000313" key="2">
    <source>
        <dbReference type="Proteomes" id="UP001152795"/>
    </source>
</evidence>
<comment type="caution">
    <text evidence="1">The sequence shown here is derived from an EMBL/GenBank/DDBJ whole genome shotgun (WGS) entry which is preliminary data.</text>
</comment>
<gene>
    <name evidence="1" type="ORF">PACLA_8A021953</name>
</gene>